<feature type="active site" description="Proton donor" evidence="15">
    <location>
        <position position="3"/>
    </location>
</feature>
<proteinExistence type="inferred from homology"/>
<evidence type="ECO:0000256" key="9">
    <source>
        <dbReference type="ARBA" id="ARBA00023125"/>
    </source>
</evidence>
<dbReference type="InterPro" id="IPR020629">
    <property type="entry name" value="FPG_Glyclase"/>
</dbReference>
<dbReference type="AlphaFoldDB" id="A0A2P2E9A6"/>
<dbReference type="NCBIfam" id="NF002211">
    <property type="entry name" value="PRK01103.1"/>
    <property type="match status" value="1"/>
</dbReference>
<comment type="function">
    <text evidence="15">Involved in base excision repair of DNA damaged by oxidation or by mutagenic agents. Acts as DNA glycosylase that recognizes and removes damaged bases. Has a preference for oxidized purines, such as 7,8-dihydro-8-oxoguanine (8-oxoG). Has AP (apurinic/apyrimidinic) lyase activity and introduces nicks in the DNA strand. Cleaves the DNA backbone by beta-delta elimination to generate a single-strand break at the site of the removed base with both 3'- and 5'-phosphates.</text>
</comment>
<dbReference type="GO" id="GO:0008270">
    <property type="term" value="F:zinc ion binding"/>
    <property type="evidence" value="ECO:0007669"/>
    <property type="project" value="UniProtKB-UniRule"/>
</dbReference>
<dbReference type="PANTHER" id="PTHR22993:SF9">
    <property type="entry name" value="FORMAMIDOPYRIMIDINE-DNA GLYCOSYLASE"/>
    <property type="match status" value="1"/>
</dbReference>
<dbReference type="GO" id="GO:0003684">
    <property type="term" value="F:damaged DNA binding"/>
    <property type="evidence" value="ECO:0007669"/>
    <property type="project" value="InterPro"/>
</dbReference>
<keyword evidence="19" id="KW-1185">Reference proteome</keyword>
<keyword evidence="7 15" id="KW-0378">Hydrolase</keyword>
<evidence type="ECO:0000256" key="3">
    <source>
        <dbReference type="ARBA" id="ARBA00011245"/>
    </source>
</evidence>
<evidence type="ECO:0000256" key="12">
    <source>
        <dbReference type="ARBA" id="ARBA00023268"/>
    </source>
</evidence>
<evidence type="ECO:0000256" key="10">
    <source>
        <dbReference type="ARBA" id="ARBA00023204"/>
    </source>
</evidence>
<evidence type="ECO:0000256" key="6">
    <source>
        <dbReference type="ARBA" id="ARBA00022771"/>
    </source>
</evidence>
<sequence length="291" mass="31487">MPELPEVETVRRGLEPTLKGATLVKVEARRPDLRFALPDNFVGRLEGAVVESLERRAKYLVAHLSTGEALIMHLGMSGRFSIVDERGVLAFDDYAYDTGADPKHDHIVLHVGSGARVIYNDPRRFGFMDIVASDGLDGCKHFKAMGPEPLSNQFSAAHLASRLANRRTPIKAALLDQTNVAGLGNIYVCEALFRAGISPLRAAADIQEAEITLLTEAIRAVLAEAIEAGGSTLRDFAATDGSLGGFQERFDVYGREGLACPRGETAGQSHAPIQRIVQSGRSSFFCPTCQH</sequence>
<evidence type="ECO:0000256" key="8">
    <source>
        <dbReference type="ARBA" id="ARBA00022833"/>
    </source>
</evidence>
<evidence type="ECO:0000256" key="13">
    <source>
        <dbReference type="ARBA" id="ARBA00023295"/>
    </source>
</evidence>
<reference evidence="18 19" key="1">
    <citation type="journal article" date="2018" name="Genome Announc.">
        <title>Draft Genome Sequence of "Candidatus Phycosocius bacilliformis," an Alphaproteobacterial Ectosymbiont of the Hydrocarbon-Producing Green Alga Botryococcus braunii.</title>
        <authorList>
            <person name="Tanabe Y."/>
            <person name="Yamaguchi H."/>
            <person name="Watanabe M.M."/>
        </authorList>
    </citation>
    <scope>NUCLEOTIDE SEQUENCE [LARGE SCALE GENOMIC DNA]</scope>
    <source>
        <strain evidence="18 19">BOTRYCO-2</strain>
    </source>
</reference>
<evidence type="ECO:0000256" key="14">
    <source>
        <dbReference type="ARBA" id="ARBA00044632"/>
    </source>
</evidence>
<keyword evidence="12 15" id="KW-0511">Multifunctional enzyme</keyword>
<dbReference type="Pfam" id="PF06827">
    <property type="entry name" value="zf-FPG_IleRS"/>
    <property type="match status" value="1"/>
</dbReference>
<comment type="similarity">
    <text evidence="2 15">Belongs to the FPG family.</text>
</comment>
<keyword evidence="9 15" id="KW-0238">DNA-binding</keyword>
<dbReference type="SMART" id="SM00898">
    <property type="entry name" value="Fapy_DNA_glyco"/>
    <property type="match status" value="1"/>
</dbReference>
<dbReference type="InterPro" id="IPR015886">
    <property type="entry name" value="H2TH_FPG"/>
</dbReference>
<organism evidence="18 19">
    <name type="scientific">Candidatus Phycosocius bacilliformis</name>
    <dbReference type="NCBI Taxonomy" id="1445552"/>
    <lineage>
        <taxon>Bacteria</taxon>
        <taxon>Pseudomonadati</taxon>
        <taxon>Pseudomonadota</taxon>
        <taxon>Alphaproteobacteria</taxon>
        <taxon>Caulobacterales</taxon>
        <taxon>Caulobacterales incertae sedis</taxon>
        <taxon>Candidatus Phycosocius</taxon>
    </lineage>
</organism>
<evidence type="ECO:0000256" key="5">
    <source>
        <dbReference type="ARBA" id="ARBA00022763"/>
    </source>
</evidence>
<dbReference type="InterPro" id="IPR000214">
    <property type="entry name" value="Znf_DNA_glyclase/AP_lyase"/>
</dbReference>
<keyword evidence="8 15" id="KW-0862">Zinc</keyword>
<dbReference type="InterPro" id="IPR012319">
    <property type="entry name" value="FPG_cat"/>
</dbReference>
<dbReference type="PROSITE" id="PS51068">
    <property type="entry name" value="FPG_CAT"/>
    <property type="match status" value="1"/>
</dbReference>
<evidence type="ECO:0000256" key="2">
    <source>
        <dbReference type="ARBA" id="ARBA00009409"/>
    </source>
</evidence>
<accession>A0A2P2E9A6</accession>
<feature type="active site" description="Proton donor; for beta-elimination activity" evidence="15">
    <location>
        <position position="58"/>
    </location>
</feature>
<evidence type="ECO:0000259" key="17">
    <source>
        <dbReference type="PROSITE" id="PS51068"/>
    </source>
</evidence>
<keyword evidence="5 15" id="KW-0227">DNA damage</keyword>
<dbReference type="Gene3D" id="1.10.8.50">
    <property type="match status" value="1"/>
</dbReference>
<dbReference type="InterPro" id="IPR010663">
    <property type="entry name" value="Znf_FPG/IleRS"/>
</dbReference>
<comment type="catalytic activity">
    <reaction evidence="14 15">
        <text>2'-deoxyribonucleotide-(2'-deoxyribose 5'-phosphate)-2'-deoxyribonucleotide-DNA = a 3'-end 2'-deoxyribonucleotide-(2,3-dehydro-2,3-deoxyribose 5'-phosphate)-DNA + a 5'-end 5'-phospho-2'-deoxyribonucleoside-DNA + H(+)</text>
        <dbReference type="Rhea" id="RHEA:66592"/>
        <dbReference type="Rhea" id="RHEA-COMP:13180"/>
        <dbReference type="Rhea" id="RHEA-COMP:16897"/>
        <dbReference type="Rhea" id="RHEA-COMP:17067"/>
        <dbReference type="ChEBI" id="CHEBI:15378"/>
        <dbReference type="ChEBI" id="CHEBI:136412"/>
        <dbReference type="ChEBI" id="CHEBI:157695"/>
        <dbReference type="ChEBI" id="CHEBI:167181"/>
        <dbReference type="EC" id="4.2.99.18"/>
    </reaction>
</comment>
<feature type="binding site" evidence="15">
    <location>
        <position position="123"/>
    </location>
    <ligand>
        <name>DNA</name>
        <dbReference type="ChEBI" id="CHEBI:16991"/>
    </ligand>
</feature>
<name>A0A2P2E9A6_9PROT</name>
<feature type="binding site" evidence="15">
    <location>
        <position position="166"/>
    </location>
    <ligand>
        <name>DNA</name>
        <dbReference type="ChEBI" id="CHEBI:16991"/>
    </ligand>
</feature>
<evidence type="ECO:0000256" key="11">
    <source>
        <dbReference type="ARBA" id="ARBA00023239"/>
    </source>
</evidence>
<evidence type="ECO:0000313" key="18">
    <source>
        <dbReference type="EMBL" id="GBF57650.1"/>
    </source>
</evidence>
<feature type="binding site" evidence="15">
    <location>
        <position position="104"/>
    </location>
    <ligand>
        <name>DNA</name>
        <dbReference type="ChEBI" id="CHEBI:16991"/>
    </ligand>
</feature>
<keyword evidence="13 15" id="KW-0326">Glycosidase</keyword>
<dbReference type="Gene3D" id="3.20.190.10">
    <property type="entry name" value="MutM-like, N-terminal"/>
    <property type="match status" value="1"/>
</dbReference>
<dbReference type="OrthoDB" id="9800855at2"/>
<keyword evidence="4 15" id="KW-0479">Metal-binding</keyword>
<dbReference type="GO" id="GO:0034039">
    <property type="term" value="F:8-oxo-7,8-dihydroguanine DNA N-glycosylase activity"/>
    <property type="evidence" value="ECO:0007669"/>
    <property type="project" value="TreeGrafter"/>
</dbReference>
<evidence type="ECO:0000259" key="16">
    <source>
        <dbReference type="PROSITE" id="PS51066"/>
    </source>
</evidence>
<evidence type="ECO:0000256" key="1">
    <source>
        <dbReference type="ARBA" id="ARBA00001668"/>
    </source>
</evidence>
<dbReference type="InterPro" id="IPR010979">
    <property type="entry name" value="Ribosomal_uS13-like_H2TH"/>
</dbReference>
<keyword evidence="11 15" id="KW-0456">Lyase</keyword>
<comment type="catalytic activity">
    <reaction evidence="1 15">
        <text>Hydrolysis of DNA containing ring-opened 7-methylguanine residues, releasing 2,6-diamino-4-hydroxy-5-(N-methyl)formamidopyrimidine.</text>
        <dbReference type="EC" id="3.2.2.23"/>
    </reaction>
</comment>
<dbReference type="CDD" id="cd08966">
    <property type="entry name" value="EcFpg-like_N"/>
    <property type="match status" value="1"/>
</dbReference>
<dbReference type="NCBIfam" id="TIGR00577">
    <property type="entry name" value="fpg"/>
    <property type="match status" value="1"/>
</dbReference>
<evidence type="ECO:0000313" key="19">
    <source>
        <dbReference type="Proteomes" id="UP000245086"/>
    </source>
</evidence>
<dbReference type="InterPro" id="IPR035937">
    <property type="entry name" value="FPG_N"/>
</dbReference>
<dbReference type="GO" id="GO:0140078">
    <property type="term" value="F:class I DNA-(apurinic or apyrimidinic site) endonuclease activity"/>
    <property type="evidence" value="ECO:0007669"/>
    <property type="project" value="UniProtKB-EC"/>
</dbReference>
<keyword evidence="6 15" id="KW-0863">Zinc-finger</keyword>
<dbReference type="EC" id="4.2.99.18" evidence="15"/>
<feature type="domain" description="Formamidopyrimidine-DNA glycosylase catalytic" evidence="17">
    <location>
        <begin position="2"/>
        <end position="126"/>
    </location>
</feature>
<dbReference type="HAMAP" id="MF_00103">
    <property type="entry name" value="Fapy_DNA_glycosyl"/>
    <property type="match status" value="1"/>
</dbReference>
<protein>
    <recommendedName>
        <fullName evidence="15">Formamidopyrimidine-DNA glycosylase</fullName>
        <shortName evidence="15">Fapy-DNA glycosylase</shortName>
        <ecNumber evidence="15">3.2.2.23</ecNumber>
    </recommendedName>
    <alternativeName>
        <fullName evidence="15">DNA-(apurinic or apyrimidinic site) lyase MutM</fullName>
        <shortName evidence="15">AP lyase MutM</shortName>
        <ecNumber evidence="15">4.2.99.18</ecNumber>
    </alternativeName>
</protein>
<dbReference type="PANTHER" id="PTHR22993">
    <property type="entry name" value="FORMAMIDOPYRIMIDINE-DNA GLYCOSYLASE"/>
    <property type="match status" value="1"/>
</dbReference>
<feature type="active site" description="Proton donor; for delta-elimination activity" evidence="15">
    <location>
        <position position="281"/>
    </location>
</feature>
<comment type="caution">
    <text evidence="18">The sequence shown here is derived from an EMBL/GenBank/DDBJ whole genome shotgun (WGS) entry which is preliminary data.</text>
</comment>
<dbReference type="PROSITE" id="PS51066">
    <property type="entry name" value="ZF_FPG_2"/>
    <property type="match status" value="1"/>
</dbReference>
<dbReference type="SUPFAM" id="SSF81624">
    <property type="entry name" value="N-terminal domain of MutM-like DNA repair proteins"/>
    <property type="match status" value="1"/>
</dbReference>
<evidence type="ECO:0000256" key="15">
    <source>
        <dbReference type="HAMAP-Rule" id="MF_00103"/>
    </source>
</evidence>
<feature type="active site" description="Schiff-base intermediate with DNA" evidence="15">
    <location>
        <position position="2"/>
    </location>
</feature>
<dbReference type="EC" id="3.2.2.23" evidence="15"/>
<dbReference type="FunFam" id="1.10.8.50:FF:000003">
    <property type="entry name" value="Formamidopyrimidine-DNA glycosylase"/>
    <property type="match status" value="1"/>
</dbReference>
<comment type="cofactor">
    <cofactor evidence="15">
        <name>Zn(2+)</name>
        <dbReference type="ChEBI" id="CHEBI:29105"/>
    </cofactor>
    <text evidence="15">Binds 1 zinc ion per subunit.</text>
</comment>
<feature type="domain" description="FPG-type" evidence="16">
    <location>
        <begin position="251"/>
        <end position="291"/>
    </location>
</feature>
<dbReference type="EMBL" id="BFBR01000003">
    <property type="protein sequence ID" value="GBF57650.1"/>
    <property type="molecule type" value="Genomic_DNA"/>
</dbReference>
<evidence type="ECO:0000256" key="4">
    <source>
        <dbReference type="ARBA" id="ARBA00022723"/>
    </source>
</evidence>
<comment type="subunit">
    <text evidence="3 15">Monomer.</text>
</comment>
<dbReference type="RefSeq" id="WP_108984521.1">
    <property type="nucleotide sequence ID" value="NZ_BFBR01000003.1"/>
</dbReference>
<dbReference type="SUPFAM" id="SSF46946">
    <property type="entry name" value="S13-like H2TH domain"/>
    <property type="match status" value="1"/>
</dbReference>
<dbReference type="Pfam" id="PF01149">
    <property type="entry name" value="Fapy_DNA_glyco"/>
    <property type="match status" value="1"/>
</dbReference>
<dbReference type="SUPFAM" id="SSF57716">
    <property type="entry name" value="Glucocorticoid receptor-like (DNA-binding domain)"/>
    <property type="match status" value="1"/>
</dbReference>
<evidence type="ECO:0000256" key="7">
    <source>
        <dbReference type="ARBA" id="ARBA00022801"/>
    </source>
</evidence>
<dbReference type="SMART" id="SM01232">
    <property type="entry name" value="H2TH"/>
    <property type="match status" value="1"/>
</dbReference>
<keyword evidence="10 15" id="KW-0234">DNA repair</keyword>
<dbReference type="Proteomes" id="UP000245086">
    <property type="component" value="Unassembled WGS sequence"/>
</dbReference>
<gene>
    <name evidence="15 18" type="primary">mutM</name>
    <name evidence="15" type="synonym">fpg</name>
    <name evidence="18" type="ORF">PbB2_01319</name>
</gene>
<dbReference type="Pfam" id="PF06831">
    <property type="entry name" value="H2TH"/>
    <property type="match status" value="1"/>
</dbReference>
<dbReference type="GO" id="GO:0006284">
    <property type="term" value="P:base-excision repair"/>
    <property type="evidence" value="ECO:0007669"/>
    <property type="project" value="InterPro"/>
</dbReference>